<keyword evidence="1" id="KW-1133">Transmembrane helix</keyword>
<sequence length="172" mass="20070">LKMGCRALYDHGTYWRYRTLGTTIGTLETKITLTNVINFMINNLYVNLNVLFMYNLFNLVDLVQLLTSSCLQPFICLQPYSARVGFGFLHDPPPLISLRDFLFTFPNFHFTKCLVFMLTAIVMILICATWRNYAYNLCKLSQYTFDRNCSLYSGPLLLKIIYDMIFQNISFV</sequence>
<evidence type="ECO:0000313" key="2">
    <source>
        <dbReference type="EMBL" id="KAJ9588407.1"/>
    </source>
</evidence>
<feature type="non-terminal residue" evidence="2">
    <location>
        <position position="1"/>
    </location>
</feature>
<gene>
    <name evidence="2" type="ORF">L9F63_018219</name>
</gene>
<reference evidence="2" key="2">
    <citation type="submission" date="2023-05" db="EMBL/GenBank/DDBJ databases">
        <authorList>
            <person name="Fouks B."/>
        </authorList>
    </citation>
    <scope>NUCLEOTIDE SEQUENCE</scope>
    <source>
        <strain evidence="2">Stay&amp;Tobe</strain>
        <tissue evidence="2">Testes</tissue>
    </source>
</reference>
<keyword evidence="1" id="KW-0472">Membrane</keyword>
<protein>
    <submittedName>
        <fullName evidence="2">Uncharacterized protein</fullName>
    </submittedName>
</protein>
<feature type="non-terminal residue" evidence="2">
    <location>
        <position position="172"/>
    </location>
</feature>
<reference evidence="2" key="1">
    <citation type="journal article" date="2023" name="IScience">
        <title>Live-bearing cockroach genome reveals convergent evolutionary mechanisms linked to viviparity in insects and beyond.</title>
        <authorList>
            <person name="Fouks B."/>
            <person name="Harrison M.C."/>
            <person name="Mikhailova A.A."/>
            <person name="Marchal E."/>
            <person name="English S."/>
            <person name="Carruthers M."/>
            <person name="Jennings E.C."/>
            <person name="Chiamaka E.L."/>
            <person name="Frigard R.A."/>
            <person name="Pippel M."/>
            <person name="Attardo G.M."/>
            <person name="Benoit J.B."/>
            <person name="Bornberg-Bauer E."/>
            <person name="Tobe S.S."/>
        </authorList>
    </citation>
    <scope>NUCLEOTIDE SEQUENCE</scope>
    <source>
        <strain evidence="2">Stay&amp;Tobe</strain>
    </source>
</reference>
<keyword evidence="3" id="KW-1185">Reference proteome</keyword>
<name>A0AAD7ZY62_DIPPU</name>
<dbReference type="Proteomes" id="UP001233999">
    <property type="component" value="Unassembled WGS sequence"/>
</dbReference>
<dbReference type="AlphaFoldDB" id="A0AAD7ZY62"/>
<evidence type="ECO:0000256" key="1">
    <source>
        <dbReference type="SAM" id="Phobius"/>
    </source>
</evidence>
<evidence type="ECO:0000313" key="3">
    <source>
        <dbReference type="Proteomes" id="UP001233999"/>
    </source>
</evidence>
<proteinExistence type="predicted"/>
<comment type="caution">
    <text evidence="2">The sequence shown here is derived from an EMBL/GenBank/DDBJ whole genome shotgun (WGS) entry which is preliminary data.</text>
</comment>
<dbReference type="EMBL" id="JASPKZ010005683">
    <property type="protein sequence ID" value="KAJ9588407.1"/>
    <property type="molecule type" value="Genomic_DNA"/>
</dbReference>
<organism evidence="2 3">
    <name type="scientific">Diploptera punctata</name>
    <name type="common">Pacific beetle cockroach</name>
    <dbReference type="NCBI Taxonomy" id="6984"/>
    <lineage>
        <taxon>Eukaryota</taxon>
        <taxon>Metazoa</taxon>
        <taxon>Ecdysozoa</taxon>
        <taxon>Arthropoda</taxon>
        <taxon>Hexapoda</taxon>
        <taxon>Insecta</taxon>
        <taxon>Pterygota</taxon>
        <taxon>Neoptera</taxon>
        <taxon>Polyneoptera</taxon>
        <taxon>Dictyoptera</taxon>
        <taxon>Blattodea</taxon>
        <taxon>Blaberoidea</taxon>
        <taxon>Blaberidae</taxon>
        <taxon>Diplopterinae</taxon>
        <taxon>Diploptera</taxon>
    </lineage>
</organism>
<accession>A0AAD7ZY62</accession>
<feature type="transmembrane region" description="Helical" evidence="1">
    <location>
        <begin position="36"/>
        <end position="57"/>
    </location>
</feature>
<keyword evidence="1" id="KW-0812">Transmembrane</keyword>
<feature type="transmembrane region" description="Helical" evidence="1">
    <location>
        <begin position="108"/>
        <end position="130"/>
    </location>
</feature>